<dbReference type="Pfam" id="PF01963">
    <property type="entry name" value="TraB_PrgY_gumN"/>
    <property type="match status" value="1"/>
</dbReference>
<dbReference type="RefSeq" id="WP_189453308.1">
    <property type="nucleotide sequence ID" value="NZ_BMYD01000001.1"/>
</dbReference>
<reference evidence="2" key="1">
    <citation type="journal article" date="2014" name="Int. J. Syst. Evol. Microbiol.">
        <title>Complete genome sequence of Corynebacterium casei LMG S-19264T (=DSM 44701T), isolated from a smear-ripened cheese.</title>
        <authorList>
            <consortium name="US DOE Joint Genome Institute (JGI-PGF)"/>
            <person name="Walter F."/>
            <person name="Albersmeier A."/>
            <person name="Kalinowski J."/>
            <person name="Ruckert C."/>
        </authorList>
    </citation>
    <scope>NUCLEOTIDE SEQUENCE</scope>
    <source>
        <strain evidence="2">KCTC 23077</strain>
    </source>
</reference>
<dbReference type="PANTHER" id="PTHR40590:SF1">
    <property type="entry name" value="CYTOPLASMIC PROTEIN"/>
    <property type="match status" value="1"/>
</dbReference>
<reference evidence="2" key="2">
    <citation type="submission" date="2020-09" db="EMBL/GenBank/DDBJ databases">
        <authorList>
            <person name="Sun Q."/>
            <person name="Kim S."/>
        </authorList>
    </citation>
    <scope>NUCLEOTIDE SEQUENCE</scope>
    <source>
        <strain evidence="2">KCTC 23077</strain>
    </source>
</reference>
<name>A0A918SY25_9GAMM</name>
<keyword evidence="3" id="KW-1185">Reference proteome</keyword>
<organism evidence="2 3">
    <name type="scientific">Cognatilysobacter bugurensis</name>
    <dbReference type="NCBI Taxonomy" id="543356"/>
    <lineage>
        <taxon>Bacteria</taxon>
        <taxon>Pseudomonadati</taxon>
        <taxon>Pseudomonadota</taxon>
        <taxon>Gammaproteobacteria</taxon>
        <taxon>Lysobacterales</taxon>
        <taxon>Lysobacteraceae</taxon>
        <taxon>Cognatilysobacter</taxon>
    </lineage>
</organism>
<gene>
    <name evidence="2" type="ORF">GCM10007067_06760</name>
</gene>
<dbReference type="Proteomes" id="UP000646426">
    <property type="component" value="Unassembled WGS sequence"/>
</dbReference>
<accession>A0A918SY25</accession>
<evidence type="ECO:0000313" key="3">
    <source>
        <dbReference type="Proteomes" id="UP000646426"/>
    </source>
</evidence>
<keyword evidence="1" id="KW-0732">Signal</keyword>
<dbReference type="EMBL" id="BMYD01000001">
    <property type="protein sequence ID" value="GHA72814.1"/>
    <property type="molecule type" value="Genomic_DNA"/>
</dbReference>
<comment type="caution">
    <text evidence="2">The sequence shown here is derived from an EMBL/GenBank/DDBJ whole genome shotgun (WGS) entry which is preliminary data.</text>
</comment>
<dbReference type="PANTHER" id="PTHR40590">
    <property type="entry name" value="CYTOPLASMIC PROTEIN-RELATED"/>
    <property type="match status" value="1"/>
</dbReference>
<dbReference type="InterPro" id="IPR047111">
    <property type="entry name" value="YbaP-like"/>
</dbReference>
<feature type="chain" id="PRO_5037356106" evidence="1">
    <location>
        <begin position="22"/>
        <end position="327"/>
    </location>
</feature>
<dbReference type="CDD" id="cd14789">
    <property type="entry name" value="Tiki"/>
    <property type="match status" value="1"/>
</dbReference>
<proteinExistence type="predicted"/>
<feature type="signal peptide" evidence="1">
    <location>
        <begin position="1"/>
        <end position="21"/>
    </location>
</feature>
<evidence type="ECO:0000313" key="2">
    <source>
        <dbReference type="EMBL" id="GHA72814.1"/>
    </source>
</evidence>
<sequence>MPLARFFSTFALLVALGTAHASGSVSPDAARDRKPLLWRLSNGGATVYVLGSFHLLREQDYPLPREVDEAFWDAESVVFEVAPSELERPDNPATVRRLARAADGVRLSERLDPARASALEAALAKRGLRLGQYEEFAPWLVNGQLVAGISHGAGYRHEFGVDKHLMRRAREAGKPVSGLETFEDQMRTSAAAPVSEQLATLKALLAAPDAVASAFDALRSAWTAGDVETLDRLTRQGMKQSSPVSYRLVNTDRNNGWLPKLVELLQRPAGSDTLVVVGSMHLLGDDGVLALLASRGYVAQQLGGNRKGSLYALQGGAAPGPGAAAAP</sequence>
<dbReference type="InterPro" id="IPR002816">
    <property type="entry name" value="TraB/PrgY/GumN_fam"/>
</dbReference>
<protein>
    <submittedName>
        <fullName evidence="2">TraB/GumN family protein</fullName>
    </submittedName>
</protein>
<evidence type="ECO:0000256" key="1">
    <source>
        <dbReference type="SAM" id="SignalP"/>
    </source>
</evidence>
<dbReference type="AlphaFoldDB" id="A0A918SY25"/>